<dbReference type="Proteomes" id="UP000317178">
    <property type="component" value="Chromosome"/>
</dbReference>
<gene>
    <name evidence="1" type="ORF">Pla110_09870</name>
</gene>
<dbReference type="AlphaFoldDB" id="A0A518CJ75"/>
<dbReference type="EMBL" id="CP036281">
    <property type="protein sequence ID" value="QDU79281.1"/>
    <property type="molecule type" value="Genomic_DNA"/>
</dbReference>
<dbReference type="KEGG" id="plon:Pla110_09870"/>
<organism evidence="1 2">
    <name type="scientific">Polystyrenella longa</name>
    <dbReference type="NCBI Taxonomy" id="2528007"/>
    <lineage>
        <taxon>Bacteria</taxon>
        <taxon>Pseudomonadati</taxon>
        <taxon>Planctomycetota</taxon>
        <taxon>Planctomycetia</taxon>
        <taxon>Planctomycetales</taxon>
        <taxon>Planctomycetaceae</taxon>
        <taxon>Polystyrenella</taxon>
    </lineage>
</organism>
<reference evidence="1 2" key="1">
    <citation type="submission" date="2019-02" db="EMBL/GenBank/DDBJ databases">
        <title>Deep-cultivation of Planctomycetes and their phenomic and genomic characterization uncovers novel biology.</title>
        <authorList>
            <person name="Wiegand S."/>
            <person name="Jogler M."/>
            <person name="Boedeker C."/>
            <person name="Pinto D."/>
            <person name="Vollmers J."/>
            <person name="Rivas-Marin E."/>
            <person name="Kohn T."/>
            <person name="Peeters S.H."/>
            <person name="Heuer A."/>
            <person name="Rast P."/>
            <person name="Oberbeckmann S."/>
            <person name="Bunk B."/>
            <person name="Jeske O."/>
            <person name="Meyerdierks A."/>
            <person name="Storesund J.E."/>
            <person name="Kallscheuer N."/>
            <person name="Luecker S."/>
            <person name="Lage O.M."/>
            <person name="Pohl T."/>
            <person name="Merkel B.J."/>
            <person name="Hornburger P."/>
            <person name="Mueller R.-W."/>
            <person name="Bruemmer F."/>
            <person name="Labrenz M."/>
            <person name="Spormann A.M."/>
            <person name="Op den Camp H."/>
            <person name="Overmann J."/>
            <person name="Amann R."/>
            <person name="Jetten M.S.M."/>
            <person name="Mascher T."/>
            <person name="Medema M.H."/>
            <person name="Devos D.P."/>
            <person name="Kaster A.-K."/>
            <person name="Ovreas L."/>
            <person name="Rohde M."/>
            <person name="Galperin M.Y."/>
            <person name="Jogler C."/>
        </authorList>
    </citation>
    <scope>NUCLEOTIDE SEQUENCE [LARGE SCALE GENOMIC DNA]</scope>
    <source>
        <strain evidence="1 2">Pla110</strain>
    </source>
</reference>
<keyword evidence="2" id="KW-1185">Reference proteome</keyword>
<proteinExistence type="predicted"/>
<accession>A0A518CJ75</accession>
<evidence type="ECO:0000313" key="2">
    <source>
        <dbReference type="Proteomes" id="UP000317178"/>
    </source>
</evidence>
<name>A0A518CJ75_9PLAN</name>
<protein>
    <submittedName>
        <fullName evidence="1">Uncharacterized protein</fullName>
    </submittedName>
</protein>
<sequence length="141" mass="15216">MSGSLHAMRCDKCKFGEDVVAPLSRAVKRPHDEVAELMSSGSYSTIDLASTGVPAIRTRLLNGNKSICMNPVGEPGWSMMLAFCCEYATGNSSPLLFFDQAGTFCVRVDEGSTPDGLEKLVKESPFCGMDSQEGRDFVTGY</sequence>
<evidence type="ECO:0000313" key="1">
    <source>
        <dbReference type="EMBL" id="QDU79281.1"/>
    </source>
</evidence>